<accession>A0A1W1GWB7</accession>
<evidence type="ECO:0000313" key="3">
    <source>
        <dbReference type="Proteomes" id="UP000191133"/>
    </source>
</evidence>
<proteinExistence type="predicted"/>
<keyword evidence="1" id="KW-0732">Signal</keyword>
<name>A0A1W1GWB7_9GAMM</name>
<feature type="chain" id="PRO_5010722556" description="Lipoprotein" evidence="1">
    <location>
        <begin position="22"/>
        <end position="162"/>
    </location>
</feature>
<evidence type="ECO:0000313" key="2">
    <source>
        <dbReference type="EMBL" id="SLM23642.1"/>
    </source>
</evidence>
<gene>
    <name evidence="2" type="ORF">SAMN04488690_1342</name>
</gene>
<dbReference type="Proteomes" id="UP000191133">
    <property type="component" value="Unassembled WGS sequence"/>
</dbReference>
<sequence length="162" mass="17583">MKAKLAACVLAGLLMSTGASAAECGSAVAEYVYSGNPALHARIQPLTMPGTGSTLGVTLEDRSRGFKAWFIADKGSGSYSSLVYVDDFTQPSWHQPDPDAPRAIRDMPIFGWDQSLHVKEDLRNLKSAPQFLFVPDLAEVVSHGIEQPFPLTQGIFNRISCR</sequence>
<dbReference type="EMBL" id="FWEU01000002">
    <property type="protein sequence ID" value="SLM23642.1"/>
    <property type="molecule type" value="Genomic_DNA"/>
</dbReference>
<feature type="signal peptide" evidence="1">
    <location>
        <begin position="1"/>
        <end position="21"/>
    </location>
</feature>
<evidence type="ECO:0008006" key="4">
    <source>
        <dbReference type="Google" id="ProtNLM"/>
    </source>
</evidence>
<dbReference type="AlphaFoldDB" id="A0A1W1GWB7"/>
<dbReference type="RefSeq" id="WP_059063928.1">
    <property type="nucleotide sequence ID" value="NZ_CP079106.1"/>
</dbReference>
<evidence type="ECO:0000256" key="1">
    <source>
        <dbReference type="SAM" id="SignalP"/>
    </source>
</evidence>
<protein>
    <recommendedName>
        <fullName evidence="4">Lipoprotein</fullName>
    </recommendedName>
</protein>
<reference evidence="3" key="1">
    <citation type="submission" date="2016-10" db="EMBL/GenBank/DDBJ databases">
        <authorList>
            <person name="Varghese N."/>
            <person name="Submissions S."/>
        </authorList>
    </citation>
    <scope>NUCLEOTIDE SEQUENCE [LARGE SCALE GENOMIC DNA]</scope>
    <source>
        <strain evidence="3">92MFCol6.1</strain>
    </source>
</reference>
<organism evidence="2 3">
    <name type="scientific">Stenotrophomonas indicatrix</name>
    <dbReference type="NCBI Taxonomy" id="2045451"/>
    <lineage>
        <taxon>Bacteria</taxon>
        <taxon>Pseudomonadati</taxon>
        <taxon>Pseudomonadota</taxon>
        <taxon>Gammaproteobacteria</taxon>
        <taxon>Lysobacterales</taxon>
        <taxon>Lysobacteraceae</taxon>
        <taxon>Stenotrophomonas</taxon>
    </lineage>
</organism>